<comment type="caution">
    <text evidence="2">The sequence shown here is derived from an EMBL/GenBank/DDBJ whole genome shotgun (WGS) entry which is preliminary data.</text>
</comment>
<feature type="domain" description="Peptidase M24" evidence="1">
    <location>
        <begin position="53"/>
        <end position="259"/>
    </location>
</feature>
<dbReference type="CDD" id="cd01066">
    <property type="entry name" value="APP_MetAP"/>
    <property type="match status" value="1"/>
</dbReference>
<dbReference type="EMBL" id="BARU01005466">
    <property type="protein sequence ID" value="GAH36786.1"/>
    <property type="molecule type" value="Genomic_DNA"/>
</dbReference>
<evidence type="ECO:0000313" key="2">
    <source>
        <dbReference type="EMBL" id="GAH36786.1"/>
    </source>
</evidence>
<dbReference type="Pfam" id="PF00557">
    <property type="entry name" value="Peptidase_M24"/>
    <property type="match status" value="1"/>
</dbReference>
<dbReference type="PANTHER" id="PTHR46112">
    <property type="entry name" value="AMINOPEPTIDASE"/>
    <property type="match status" value="1"/>
</dbReference>
<dbReference type="InterPro" id="IPR050659">
    <property type="entry name" value="Peptidase_M24B"/>
</dbReference>
<dbReference type="SUPFAM" id="SSF55920">
    <property type="entry name" value="Creatinase/aminopeptidase"/>
    <property type="match status" value="1"/>
</dbReference>
<protein>
    <recommendedName>
        <fullName evidence="1">Peptidase M24 domain-containing protein</fullName>
    </recommendedName>
</protein>
<reference evidence="2" key="1">
    <citation type="journal article" date="2014" name="Front. Microbiol.">
        <title>High frequency of phylogenetically diverse reductive dehalogenase-homologous genes in deep subseafloor sedimentary metagenomes.</title>
        <authorList>
            <person name="Kawai M."/>
            <person name="Futagami T."/>
            <person name="Toyoda A."/>
            <person name="Takaki Y."/>
            <person name="Nishi S."/>
            <person name="Hori S."/>
            <person name="Arai W."/>
            <person name="Tsubouchi T."/>
            <person name="Morono Y."/>
            <person name="Uchiyama I."/>
            <person name="Ito T."/>
            <person name="Fujiyama A."/>
            <person name="Inagaki F."/>
            <person name="Takami H."/>
        </authorList>
    </citation>
    <scope>NUCLEOTIDE SEQUENCE</scope>
    <source>
        <strain evidence="2">Expedition CK06-06</strain>
    </source>
</reference>
<organism evidence="2">
    <name type="scientific">marine sediment metagenome</name>
    <dbReference type="NCBI Taxonomy" id="412755"/>
    <lineage>
        <taxon>unclassified sequences</taxon>
        <taxon>metagenomes</taxon>
        <taxon>ecological metagenomes</taxon>
    </lineage>
</organism>
<evidence type="ECO:0000259" key="1">
    <source>
        <dbReference type="Pfam" id="PF00557"/>
    </source>
</evidence>
<sequence length="276" mass="30586">MKVKKGIIGVEEEMRHTDHLLLKEAAPEATIKNVSKIILDPLRMIKDDLEIAKIRKSAQICDHFFKTATEVIGEGRLLNEIRIELAKCIVEAGADSSRIPQMADASRRVNRGDVFDVEPDITIDGYYAEASRTFFVGETTNREQIIWKACMKSYDEIEGLIRPGVTMHQLDVAFKNSIQEDLREIIPNFKSKRRLGHGVGIAGGHEIPLIQEFNLMKAAPGMVFAIDAGPGPGAIKKQDCSGFGHGSVASGITSTILITKKGFERLDKFTHDMIIL</sequence>
<name>X1ETR0_9ZZZZ</name>
<dbReference type="PANTHER" id="PTHR46112:SF2">
    <property type="entry name" value="XAA-PRO AMINOPEPTIDASE P-RELATED"/>
    <property type="match status" value="1"/>
</dbReference>
<proteinExistence type="predicted"/>
<dbReference type="Gene3D" id="3.90.230.10">
    <property type="entry name" value="Creatinase/methionine aminopeptidase superfamily"/>
    <property type="match status" value="1"/>
</dbReference>
<gene>
    <name evidence="2" type="ORF">S03H2_10651</name>
</gene>
<dbReference type="InterPro" id="IPR036005">
    <property type="entry name" value="Creatinase/aminopeptidase-like"/>
</dbReference>
<accession>X1ETR0</accession>
<dbReference type="AlphaFoldDB" id="X1ETR0"/>
<dbReference type="InterPro" id="IPR000994">
    <property type="entry name" value="Pept_M24"/>
</dbReference>